<dbReference type="AlphaFoldDB" id="T1HH68"/>
<sequence length="192" mass="22643">MAYSIEDLMNEIKKNLCETREIKTTLEKTLTLMEDVMKQFSDVKLKCKELEEKNDRLTEEVKILNMQLRRNNFIIYNVPKTESESVVDRVKEVCAEAEVIVTDQDINNCFRIGRGGEPCPILVSLNSNLLKRKIFNRKELFQQKHYRLGHDRTKEEREEGRRIYACMNKMKELDDRAVYSKKVFRSGVTTIV</sequence>
<keyword evidence="2" id="KW-1185">Reference proteome</keyword>
<dbReference type="VEuPathDB" id="VectorBase:RPRC003391"/>
<organism evidence="1 2">
    <name type="scientific">Rhodnius prolixus</name>
    <name type="common">Triatomid bug</name>
    <dbReference type="NCBI Taxonomy" id="13249"/>
    <lineage>
        <taxon>Eukaryota</taxon>
        <taxon>Metazoa</taxon>
        <taxon>Ecdysozoa</taxon>
        <taxon>Arthropoda</taxon>
        <taxon>Hexapoda</taxon>
        <taxon>Insecta</taxon>
        <taxon>Pterygota</taxon>
        <taxon>Neoptera</taxon>
        <taxon>Paraneoptera</taxon>
        <taxon>Hemiptera</taxon>
        <taxon>Heteroptera</taxon>
        <taxon>Panheteroptera</taxon>
        <taxon>Cimicomorpha</taxon>
        <taxon>Reduviidae</taxon>
        <taxon>Triatominae</taxon>
        <taxon>Rhodnius</taxon>
    </lineage>
</organism>
<accession>T1HH68</accession>
<evidence type="ECO:0008006" key="3">
    <source>
        <dbReference type="Google" id="ProtNLM"/>
    </source>
</evidence>
<protein>
    <recommendedName>
        <fullName evidence="3">Endonuclease-reverse transcriptase</fullName>
    </recommendedName>
</protein>
<dbReference type="Proteomes" id="UP000015103">
    <property type="component" value="Unassembled WGS sequence"/>
</dbReference>
<name>T1HH68_RHOPR</name>
<dbReference type="EnsemblMetazoa" id="RPRC003391-RA">
    <property type="protein sequence ID" value="RPRC003391-PA"/>
    <property type="gene ID" value="RPRC003391"/>
</dbReference>
<dbReference type="EMBL" id="ACPB03000948">
    <property type="status" value="NOT_ANNOTATED_CDS"/>
    <property type="molecule type" value="Genomic_DNA"/>
</dbReference>
<dbReference type="HOGENOM" id="CLU_1416783_0_0_1"/>
<reference evidence="1" key="1">
    <citation type="submission" date="2015-05" db="UniProtKB">
        <authorList>
            <consortium name="EnsemblMetazoa"/>
        </authorList>
    </citation>
    <scope>IDENTIFICATION</scope>
</reference>
<dbReference type="InParanoid" id="T1HH68"/>
<evidence type="ECO:0000313" key="1">
    <source>
        <dbReference type="EnsemblMetazoa" id="RPRC003391-PA"/>
    </source>
</evidence>
<evidence type="ECO:0000313" key="2">
    <source>
        <dbReference type="Proteomes" id="UP000015103"/>
    </source>
</evidence>
<proteinExistence type="predicted"/>